<organism evidence="7 8">
    <name type="scientific">Paenibacillus solanacearum</name>
    <dbReference type="NCBI Taxonomy" id="2048548"/>
    <lineage>
        <taxon>Bacteria</taxon>
        <taxon>Bacillati</taxon>
        <taxon>Bacillota</taxon>
        <taxon>Bacilli</taxon>
        <taxon>Bacillales</taxon>
        <taxon>Paenibacillaceae</taxon>
        <taxon>Paenibacillus</taxon>
    </lineage>
</organism>
<protein>
    <recommendedName>
        <fullName evidence="9">Extracellular solute-binding protein</fullName>
    </recommendedName>
</protein>
<comment type="similarity">
    <text evidence="2">Belongs to the bacterial solute-binding protein 1 family.</text>
</comment>
<gene>
    <name evidence="7" type="ORF">PAESOLCIP111_00931</name>
</gene>
<keyword evidence="4 6" id="KW-0732">Signal</keyword>
<dbReference type="PANTHER" id="PTHR43649:SF31">
    <property type="entry name" value="SN-GLYCEROL-3-PHOSPHATE-BINDING PERIPLASMIC PROTEIN UGPB"/>
    <property type="match status" value="1"/>
</dbReference>
<reference evidence="7" key="1">
    <citation type="submission" date="2021-06" db="EMBL/GenBank/DDBJ databases">
        <authorList>
            <person name="Criscuolo A."/>
        </authorList>
    </citation>
    <scope>NUCLEOTIDE SEQUENCE</scope>
    <source>
        <strain evidence="7">CIP111600</strain>
    </source>
</reference>
<name>A0A916NMN2_9BACL</name>
<proteinExistence type="inferred from homology"/>
<dbReference type="RefSeq" id="WP_218090764.1">
    <property type="nucleotide sequence ID" value="NZ_CAJVAS010000003.1"/>
</dbReference>
<keyword evidence="3" id="KW-0813">Transport</keyword>
<evidence type="ECO:0000313" key="7">
    <source>
        <dbReference type="EMBL" id="CAG7607178.1"/>
    </source>
</evidence>
<sequence>MRGIKNKASSKVCMLGALSLAIAALSGCAGGQGKPDGPAAEAPPQPSPQQSTAPVTLKLAISKGWLGKGELEKYMIDPLKKKYPHITLEIIDTGAKETTLEKLAIAGQTPDLVMTANPLIHRITTVDFHDNMEPLIKKHGFDLSKLNKVAVDSVKIASGFDYLIGIPWTMHFDALYYNKDLFDRFGVAYPKDGMLWDDAVALARKLTREDGGVKYRGLEPDYSFRVASVLGLGMVDAKTERATINNDGWKKVFELLKAVYAIPGNGEYKLGAAAETQFFKQRNLAMLPGLNRLPLFKDAEGLNWDMVQYPQFKEAPNTSMGVDEWILHVTKQSKYKDQAFQVIATVLSEEVQLDMARNARFPVLTGKTVEEQFGKEVAYLQGKHLKAAFLSQPAKPSPVTKYGEEAQKVMGGPAIGPVVKGEKDINTALRDAEETLNKAIDQMKAK</sequence>
<comment type="subcellular location">
    <subcellularLocation>
        <location evidence="1">Cell envelope</location>
    </subcellularLocation>
</comment>
<accession>A0A916NMN2</accession>
<dbReference type="AlphaFoldDB" id="A0A916NMN2"/>
<feature type="region of interest" description="Disordered" evidence="5">
    <location>
        <begin position="32"/>
        <end position="54"/>
    </location>
</feature>
<dbReference type="InterPro" id="IPR050490">
    <property type="entry name" value="Bact_solute-bd_prot1"/>
</dbReference>
<dbReference type="InterPro" id="IPR006059">
    <property type="entry name" value="SBP"/>
</dbReference>
<evidence type="ECO:0000313" key="8">
    <source>
        <dbReference type="Proteomes" id="UP000693672"/>
    </source>
</evidence>
<dbReference type="Proteomes" id="UP000693672">
    <property type="component" value="Unassembled WGS sequence"/>
</dbReference>
<dbReference type="EMBL" id="CAJVAS010000003">
    <property type="protein sequence ID" value="CAG7607178.1"/>
    <property type="molecule type" value="Genomic_DNA"/>
</dbReference>
<evidence type="ECO:0000256" key="1">
    <source>
        <dbReference type="ARBA" id="ARBA00004196"/>
    </source>
</evidence>
<evidence type="ECO:0000256" key="2">
    <source>
        <dbReference type="ARBA" id="ARBA00008520"/>
    </source>
</evidence>
<feature type="chain" id="PRO_5039567998" description="Extracellular solute-binding protein" evidence="6">
    <location>
        <begin position="24"/>
        <end position="446"/>
    </location>
</feature>
<dbReference type="GO" id="GO:0030313">
    <property type="term" value="C:cell envelope"/>
    <property type="evidence" value="ECO:0007669"/>
    <property type="project" value="UniProtKB-SubCell"/>
</dbReference>
<evidence type="ECO:0008006" key="9">
    <source>
        <dbReference type="Google" id="ProtNLM"/>
    </source>
</evidence>
<evidence type="ECO:0000256" key="4">
    <source>
        <dbReference type="ARBA" id="ARBA00022729"/>
    </source>
</evidence>
<dbReference type="PROSITE" id="PS51257">
    <property type="entry name" value="PROKAR_LIPOPROTEIN"/>
    <property type="match status" value="1"/>
</dbReference>
<evidence type="ECO:0000256" key="6">
    <source>
        <dbReference type="SAM" id="SignalP"/>
    </source>
</evidence>
<dbReference type="PANTHER" id="PTHR43649">
    <property type="entry name" value="ARABINOSE-BINDING PROTEIN-RELATED"/>
    <property type="match status" value="1"/>
</dbReference>
<keyword evidence="8" id="KW-1185">Reference proteome</keyword>
<evidence type="ECO:0000256" key="5">
    <source>
        <dbReference type="SAM" id="MobiDB-lite"/>
    </source>
</evidence>
<feature type="signal peptide" evidence="6">
    <location>
        <begin position="1"/>
        <end position="23"/>
    </location>
</feature>
<comment type="caution">
    <text evidence="7">The sequence shown here is derived from an EMBL/GenBank/DDBJ whole genome shotgun (WGS) entry which is preliminary data.</text>
</comment>
<evidence type="ECO:0000256" key="3">
    <source>
        <dbReference type="ARBA" id="ARBA00022448"/>
    </source>
</evidence>
<dbReference type="Pfam" id="PF01547">
    <property type="entry name" value="SBP_bac_1"/>
    <property type="match status" value="1"/>
</dbReference>